<accession>A0A438AGT6</accession>
<proteinExistence type="predicted"/>
<dbReference type="PROSITE" id="PS51257">
    <property type="entry name" value="PROKAR_LIPOPROTEIN"/>
    <property type="match status" value="1"/>
</dbReference>
<name>A0A438AGT6_9RHOB</name>
<evidence type="ECO:0000256" key="1">
    <source>
        <dbReference type="SAM" id="SignalP"/>
    </source>
</evidence>
<keyword evidence="1" id="KW-0732">Signal</keyword>
<protein>
    <recommendedName>
        <fullName evidence="4">Lipoprotein</fullName>
    </recommendedName>
</protein>
<dbReference type="RefSeq" id="WP_127906500.1">
    <property type="nucleotide sequence ID" value="NZ_RQXX01000003.1"/>
</dbReference>
<organism evidence="2 3">
    <name type="scientific">Mesobaculum littorinae</name>
    <dbReference type="NCBI Taxonomy" id="2486419"/>
    <lineage>
        <taxon>Bacteria</taxon>
        <taxon>Pseudomonadati</taxon>
        <taxon>Pseudomonadota</taxon>
        <taxon>Alphaproteobacteria</taxon>
        <taxon>Rhodobacterales</taxon>
        <taxon>Roseobacteraceae</taxon>
        <taxon>Mesobaculum</taxon>
    </lineage>
</organism>
<evidence type="ECO:0008006" key="4">
    <source>
        <dbReference type="Google" id="ProtNLM"/>
    </source>
</evidence>
<reference evidence="2 3" key="1">
    <citation type="submission" date="2018-11" db="EMBL/GenBank/DDBJ databases">
        <title>Mesobaculum littorinae gen. nov., sp. nov., isolated from Littorina scabra that represents a novel genus of the order Rhodobacteraceae.</title>
        <authorList>
            <person name="Li F."/>
        </authorList>
    </citation>
    <scope>NUCLEOTIDE SEQUENCE [LARGE SCALE GENOMIC DNA]</scope>
    <source>
        <strain evidence="2 3">M0103</strain>
    </source>
</reference>
<dbReference type="OrthoDB" id="7666390at2"/>
<evidence type="ECO:0000313" key="3">
    <source>
        <dbReference type="Proteomes" id="UP000285908"/>
    </source>
</evidence>
<sequence>MTHLFRRVLLAALLPLLAACAGVEVGTPLAEVQRAAYTAPDEAPSLTLYTVIRNINDNGAHTGLLINGSQRVLFDPAGSFVHPNAPERGDVLYGVSPRIQSVYIDFHARESFRIVEQRIEVSPEVAEQALRLAMDYGPVAAAGCSRATSTILSQLPGFEDIGVSWFPNNTMEAFGRHPGVVERTITDDDADQNHGVLIRERKELIEAGLLVPEAG</sequence>
<feature type="signal peptide" evidence="1">
    <location>
        <begin position="1"/>
        <end position="21"/>
    </location>
</feature>
<dbReference type="Proteomes" id="UP000285908">
    <property type="component" value="Unassembled WGS sequence"/>
</dbReference>
<dbReference type="EMBL" id="RQXX01000003">
    <property type="protein sequence ID" value="RVV97835.1"/>
    <property type="molecule type" value="Genomic_DNA"/>
</dbReference>
<dbReference type="AlphaFoldDB" id="A0A438AGT6"/>
<comment type="caution">
    <text evidence="2">The sequence shown here is derived from an EMBL/GenBank/DDBJ whole genome shotgun (WGS) entry which is preliminary data.</text>
</comment>
<keyword evidence="3" id="KW-1185">Reference proteome</keyword>
<feature type="chain" id="PRO_5019391445" description="Lipoprotein" evidence="1">
    <location>
        <begin position="22"/>
        <end position="215"/>
    </location>
</feature>
<gene>
    <name evidence="2" type="ORF">EKE94_10140</name>
</gene>
<evidence type="ECO:0000313" key="2">
    <source>
        <dbReference type="EMBL" id="RVV97835.1"/>
    </source>
</evidence>